<evidence type="ECO:0000256" key="2">
    <source>
        <dbReference type="ARBA" id="ARBA00009549"/>
    </source>
</evidence>
<keyword evidence="9" id="KW-1185">Reference proteome</keyword>
<dbReference type="Gene3D" id="1.25.10.10">
    <property type="entry name" value="Leucine-rich Repeat Variant"/>
    <property type="match status" value="3"/>
</dbReference>
<dbReference type="InterPro" id="IPR016024">
    <property type="entry name" value="ARM-type_fold"/>
</dbReference>
<keyword evidence="4" id="KW-0493">Microtubule</keyword>
<comment type="similarity">
    <text evidence="2">Belongs to the CLASP family.</text>
</comment>
<dbReference type="GO" id="GO:0008017">
    <property type="term" value="F:microtubule binding"/>
    <property type="evidence" value="ECO:0007669"/>
    <property type="project" value="TreeGrafter"/>
</dbReference>
<dbReference type="Proteomes" id="UP000789342">
    <property type="component" value="Unassembled WGS sequence"/>
</dbReference>
<dbReference type="SUPFAM" id="SSF48371">
    <property type="entry name" value="ARM repeat"/>
    <property type="match status" value="1"/>
</dbReference>
<dbReference type="EMBL" id="CAJVPV010018643">
    <property type="protein sequence ID" value="CAG8708100.1"/>
    <property type="molecule type" value="Genomic_DNA"/>
</dbReference>
<dbReference type="InterPro" id="IPR011989">
    <property type="entry name" value="ARM-like"/>
</dbReference>
<comment type="caution">
    <text evidence="8">The sequence shown here is derived from an EMBL/GenBank/DDBJ whole genome shotgun (WGS) entry which is preliminary data.</text>
</comment>
<gene>
    <name evidence="8" type="ORF">AMORRO_LOCUS12539</name>
</gene>
<dbReference type="PANTHER" id="PTHR21567">
    <property type="entry name" value="CLASP"/>
    <property type="match status" value="1"/>
</dbReference>
<evidence type="ECO:0000256" key="4">
    <source>
        <dbReference type="ARBA" id="ARBA00022701"/>
    </source>
</evidence>
<dbReference type="InterPro" id="IPR034085">
    <property type="entry name" value="TOG"/>
</dbReference>
<feature type="compositionally biased region" description="Low complexity" evidence="6">
    <location>
        <begin position="421"/>
        <end position="435"/>
    </location>
</feature>
<feature type="domain" description="TOG" evidence="7">
    <location>
        <begin position="171"/>
        <end position="414"/>
    </location>
</feature>
<evidence type="ECO:0000256" key="6">
    <source>
        <dbReference type="SAM" id="MobiDB-lite"/>
    </source>
</evidence>
<keyword evidence="5" id="KW-0131">Cell cycle</keyword>
<feature type="compositionally biased region" description="Low complexity" evidence="6">
    <location>
        <begin position="491"/>
        <end position="505"/>
    </location>
</feature>
<dbReference type="GO" id="GO:1990023">
    <property type="term" value="C:mitotic spindle midzone"/>
    <property type="evidence" value="ECO:0007669"/>
    <property type="project" value="TreeGrafter"/>
</dbReference>
<dbReference type="AlphaFoldDB" id="A0A9N9N7K6"/>
<feature type="non-terminal residue" evidence="8">
    <location>
        <position position="990"/>
    </location>
</feature>
<evidence type="ECO:0000313" key="8">
    <source>
        <dbReference type="EMBL" id="CAG8708100.1"/>
    </source>
</evidence>
<evidence type="ECO:0000256" key="5">
    <source>
        <dbReference type="ARBA" id="ARBA00022776"/>
    </source>
</evidence>
<feature type="region of interest" description="Disordered" evidence="6">
    <location>
        <begin position="400"/>
        <end position="513"/>
    </location>
</feature>
<dbReference type="Pfam" id="PF12348">
    <property type="entry name" value="CLASP_N"/>
    <property type="match status" value="2"/>
</dbReference>
<sequence>TSINGGANIITALGTIIKDSAFGHKQWRVREQILQWVVTCTKKITDFSLRPWVPYMVKLLEDPHEHVRETAKDTIISLFSGAASHAKSDLKRELQEQSIRLGIVDYILTKVYSNQTATNEEHHDNHTDAGTELDEDDYVNGEGNDDNPKSADSFARPNSSTGSEIGVLYVDSAKELEREFQNILTPFQGKESEQNWLIRERNINRLRGLVRGEAYVNFKETFINGLKLTMDGILKSLNSLRTTLTLASAGLIKDLAVHLGPAIDPFADNILANLIKMVLSTKKIVARAASVSANALLQHVSYHNRLVTQLWNAMDDNNKQLREYAIGFVKTVIKSHENKKDVMERSGAAEMLEKCVRKGLTDANPKVRETCREVFWAFYEIWIERGERILKNIEPAVKKQLERDKPKTINLTSPVQPPTPTTSSRGRTRSTRPPSIATSDSGMSDNYPVRVESASKEDHSRLSAKTPTPKLRAKSPAPHKMTRSKSDASKSLKSPLLLPNKSTSPNATTVPKPQPRKLTVIEQLEHSEWTTRIEGILSVAQLVVKRTLEPPSGKPGAHDFKKALLPPDDDLSPHLVNILNDSNNKVLETFLEPNVFVEVAKVVKLEILLPKVLLLASDETRPEQAAIVQNFLPRIKSELGSEKSLVALNKCLLILGGSGTAPRKLAAVFGFTPPQKRKVINGILNWFNEIIEPKVDEADQNDGKVKGFLGDQEKYKLLANRLIPMVTMTKEKSENFKPLSDLLINLHKINADIFEEVLYTFDNKAIDAIGEIIGWEDELKEAESEVLEEERQKILEEQERQREKEEKQLQEIEYEKELQRQHEIEIEKQRERELALQRKLEQELQLKIKREQERELQEQRERELQEQRERELQEQRERELQEQRERELQEQRERELQEQRELQDQRERELHEQERMLREREMEREREFQMKRERELQEKREYEIRMKRERELQEQLDYERERELMEQREYERTRKPSPLHRVQSLSLLQS</sequence>
<dbReference type="SMART" id="SM01349">
    <property type="entry name" value="TOG"/>
    <property type="match status" value="1"/>
</dbReference>
<evidence type="ECO:0000313" key="9">
    <source>
        <dbReference type="Proteomes" id="UP000789342"/>
    </source>
</evidence>
<organism evidence="8 9">
    <name type="scientific">Acaulospora morrowiae</name>
    <dbReference type="NCBI Taxonomy" id="94023"/>
    <lineage>
        <taxon>Eukaryota</taxon>
        <taxon>Fungi</taxon>
        <taxon>Fungi incertae sedis</taxon>
        <taxon>Mucoromycota</taxon>
        <taxon>Glomeromycotina</taxon>
        <taxon>Glomeromycetes</taxon>
        <taxon>Diversisporales</taxon>
        <taxon>Acaulosporaceae</taxon>
        <taxon>Acaulospora</taxon>
    </lineage>
</organism>
<proteinExistence type="inferred from homology"/>
<dbReference type="GO" id="GO:0005876">
    <property type="term" value="C:spindle microtubule"/>
    <property type="evidence" value="ECO:0007669"/>
    <property type="project" value="TreeGrafter"/>
</dbReference>
<feature type="compositionally biased region" description="Basic and acidic residues" evidence="6">
    <location>
        <begin position="119"/>
        <end position="129"/>
    </location>
</feature>
<feature type="non-terminal residue" evidence="8">
    <location>
        <position position="1"/>
    </location>
</feature>
<feature type="region of interest" description="Disordered" evidence="6">
    <location>
        <begin position="895"/>
        <end position="932"/>
    </location>
</feature>
<protein>
    <submittedName>
        <fullName evidence="8">13066_t:CDS:1</fullName>
    </submittedName>
</protein>
<dbReference type="GO" id="GO:0005815">
    <property type="term" value="C:microtubule organizing center"/>
    <property type="evidence" value="ECO:0007669"/>
    <property type="project" value="TreeGrafter"/>
</dbReference>
<dbReference type="GO" id="GO:0051301">
    <property type="term" value="P:cell division"/>
    <property type="evidence" value="ECO:0007669"/>
    <property type="project" value="UniProtKB-KW"/>
</dbReference>
<feature type="compositionally biased region" description="Basic and acidic residues" evidence="6">
    <location>
        <begin position="964"/>
        <end position="974"/>
    </location>
</feature>
<evidence type="ECO:0000259" key="7">
    <source>
        <dbReference type="SMART" id="SM01349"/>
    </source>
</evidence>
<keyword evidence="3" id="KW-0132">Cell division</keyword>
<dbReference type="InterPro" id="IPR024395">
    <property type="entry name" value="CLASP_N_dom"/>
</dbReference>
<comment type="subcellular location">
    <subcellularLocation>
        <location evidence="1">Cytoplasm</location>
        <location evidence="1">Cytoskeleton</location>
        <location evidence="1">Spindle</location>
    </subcellularLocation>
</comment>
<dbReference type="OrthoDB" id="46159at2759"/>
<dbReference type="GO" id="GO:0005881">
    <property type="term" value="C:cytoplasmic microtubule"/>
    <property type="evidence" value="ECO:0007669"/>
    <property type="project" value="TreeGrafter"/>
</dbReference>
<dbReference type="PANTHER" id="PTHR21567:SF9">
    <property type="entry name" value="CLIP-ASSOCIATING PROTEIN"/>
    <property type="match status" value="1"/>
</dbReference>
<feature type="compositionally biased region" description="Acidic residues" evidence="6">
    <location>
        <begin position="131"/>
        <end position="145"/>
    </location>
</feature>
<evidence type="ECO:0000256" key="3">
    <source>
        <dbReference type="ARBA" id="ARBA00022618"/>
    </source>
</evidence>
<dbReference type="GO" id="GO:0090307">
    <property type="term" value="P:mitotic spindle assembly"/>
    <property type="evidence" value="ECO:0007669"/>
    <property type="project" value="TreeGrafter"/>
</dbReference>
<reference evidence="8" key="1">
    <citation type="submission" date="2021-06" db="EMBL/GenBank/DDBJ databases">
        <authorList>
            <person name="Kallberg Y."/>
            <person name="Tangrot J."/>
            <person name="Rosling A."/>
        </authorList>
    </citation>
    <scope>NUCLEOTIDE SEQUENCE</scope>
    <source>
        <strain evidence="8">CL551</strain>
    </source>
</reference>
<name>A0A9N9N7K6_9GLOM</name>
<accession>A0A9N9N7K6</accession>
<keyword evidence="5" id="KW-0498">Mitosis</keyword>
<feature type="region of interest" description="Disordered" evidence="6">
    <location>
        <begin position="117"/>
        <end position="159"/>
    </location>
</feature>
<feature type="region of interest" description="Disordered" evidence="6">
    <location>
        <begin position="964"/>
        <end position="990"/>
    </location>
</feature>
<evidence type="ECO:0000256" key="1">
    <source>
        <dbReference type="ARBA" id="ARBA00004186"/>
    </source>
</evidence>